<dbReference type="AlphaFoldDB" id="B9SEJ4"/>
<proteinExistence type="predicted"/>
<dbReference type="EMBL" id="EQ973936">
    <property type="protein sequence ID" value="EEF38024.1"/>
    <property type="molecule type" value="Genomic_DNA"/>
</dbReference>
<accession>B9SEJ4</accession>
<feature type="non-terminal residue" evidence="1">
    <location>
        <position position="1"/>
    </location>
</feature>
<dbReference type="Proteomes" id="UP000008311">
    <property type="component" value="Unassembled WGS sequence"/>
</dbReference>
<keyword evidence="2" id="KW-1185">Reference proteome</keyword>
<reference evidence="2" key="1">
    <citation type="journal article" date="2010" name="Nat. Biotechnol.">
        <title>Draft genome sequence of the oilseed species Ricinus communis.</title>
        <authorList>
            <person name="Chan A.P."/>
            <person name="Crabtree J."/>
            <person name="Zhao Q."/>
            <person name="Lorenzi H."/>
            <person name="Orvis J."/>
            <person name="Puiu D."/>
            <person name="Melake-Berhan A."/>
            <person name="Jones K.M."/>
            <person name="Redman J."/>
            <person name="Chen G."/>
            <person name="Cahoon E.B."/>
            <person name="Gedil M."/>
            <person name="Stanke M."/>
            <person name="Haas B.J."/>
            <person name="Wortman J.R."/>
            <person name="Fraser-Liggett C.M."/>
            <person name="Ravel J."/>
            <person name="Rabinowicz P.D."/>
        </authorList>
    </citation>
    <scope>NUCLEOTIDE SEQUENCE [LARGE SCALE GENOMIC DNA]</scope>
    <source>
        <strain evidence="2">cv. Hale</strain>
    </source>
</reference>
<gene>
    <name evidence="1" type="ORF">RCOM_0705760</name>
</gene>
<organism evidence="1 2">
    <name type="scientific">Ricinus communis</name>
    <name type="common">Castor bean</name>
    <dbReference type="NCBI Taxonomy" id="3988"/>
    <lineage>
        <taxon>Eukaryota</taxon>
        <taxon>Viridiplantae</taxon>
        <taxon>Streptophyta</taxon>
        <taxon>Embryophyta</taxon>
        <taxon>Tracheophyta</taxon>
        <taxon>Spermatophyta</taxon>
        <taxon>Magnoliopsida</taxon>
        <taxon>eudicotyledons</taxon>
        <taxon>Gunneridae</taxon>
        <taxon>Pentapetalae</taxon>
        <taxon>rosids</taxon>
        <taxon>fabids</taxon>
        <taxon>Malpighiales</taxon>
        <taxon>Euphorbiaceae</taxon>
        <taxon>Acalyphoideae</taxon>
        <taxon>Acalypheae</taxon>
        <taxon>Ricinus</taxon>
    </lineage>
</organism>
<evidence type="ECO:0000313" key="2">
    <source>
        <dbReference type="Proteomes" id="UP000008311"/>
    </source>
</evidence>
<dbReference type="InParanoid" id="B9SEJ4"/>
<evidence type="ECO:0000313" key="1">
    <source>
        <dbReference type="EMBL" id="EEF38024.1"/>
    </source>
</evidence>
<name>B9SEJ4_RICCO</name>
<sequence>QQQLQLHLAITLITLVLSLRAATGFLLQHKSLLVLHSSLVLSATRHSIDTTICRCICGGMDHNIEKGQNPKRMQEQHRTPKIKAIERLQDAANTLQAKARGKAIWMQKMW</sequence>
<protein>
    <submittedName>
        <fullName evidence="1">Uncharacterized protein</fullName>
    </submittedName>
</protein>